<evidence type="ECO:0008006" key="3">
    <source>
        <dbReference type="Google" id="ProtNLM"/>
    </source>
</evidence>
<organism evidence="1 2">
    <name type="scientific">Hyaloscypha hepaticicola</name>
    <dbReference type="NCBI Taxonomy" id="2082293"/>
    <lineage>
        <taxon>Eukaryota</taxon>
        <taxon>Fungi</taxon>
        <taxon>Dikarya</taxon>
        <taxon>Ascomycota</taxon>
        <taxon>Pezizomycotina</taxon>
        <taxon>Leotiomycetes</taxon>
        <taxon>Helotiales</taxon>
        <taxon>Hyaloscyphaceae</taxon>
        <taxon>Hyaloscypha</taxon>
    </lineage>
</organism>
<dbReference type="OrthoDB" id="2823490at2759"/>
<dbReference type="EMBL" id="KZ613485">
    <property type="protein sequence ID" value="PMD20476.1"/>
    <property type="molecule type" value="Genomic_DNA"/>
</dbReference>
<keyword evidence="2" id="KW-1185">Reference proteome</keyword>
<reference evidence="1 2" key="1">
    <citation type="submission" date="2016-05" db="EMBL/GenBank/DDBJ databases">
        <title>A degradative enzymes factory behind the ericoid mycorrhizal symbiosis.</title>
        <authorList>
            <consortium name="DOE Joint Genome Institute"/>
            <person name="Martino E."/>
            <person name="Morin E."/>
            <person name="Grelet G."/>
            <person name="Kuo A."/>
            <person name="Kohler A."/>
            <person name="Daghino S."/>
            <person name="Barry K."/>
            <person name="Choi C."/>
            <person name="Cichocki N."/>
            <person name="Clum A."/>
            <person name="Copeland A."/>
            <person name="Hainaut M."/>
            <person name="Haridas S."/>
            <person name="Labutti K."/>
            <person name="Lindquist E."/>
            <person name="Lipzen A."/>
            <person name="Khouja H.-R."/>
            <person name="Murat C."/>
            <person name="Ohm R."/>
            <person name="Olson A."/>
            <person name="Spatafora J."/>
            <person name="Veneault-Fourrey C."/>
            <person name="Henrissat B."/>
            <person name="Grigoriev I."/>
            <person name="Martin F."/>
            <person name="Perotto S."/>
        </authorList>
    </citation>
    <scope>NUCLEOTIDE SEQUENCE [LARGE SCALE GENOMIC DNA]</scope>
    <source>
        <strain evidence="1 2">UAMH 7357</strain>
    </source>
</reference>
<evidence type="ECO:0000313" key="2">
    <source>
        <dbReference type="Proteomes" id="UP000235672"/>
    </source>
</evidence>
<proteinExistence type="predicted"/>
<evidence type="ECO:0000313" key="1">
    <source>
        <dbReference type="EMBL" id="PMD20476.1"/>
    </source>
</evidence>
<name>A0A2J6Q2N1_9HELO</name>
<dbReference type="Proteomes" id="UP000235672">
    <property type="component" value="Unassembled WGS sequence"/>
</dbReference>
<sequence>MPTLLSIPREIRDQIYDWTLSDTLASSRSRDMRRERKCLIPFPFDPETLFGEDAVQYPVHTSLPPAHGLLHTTRQIRHEFLEGIKRLSNIRYKVDLLDRKDRGVLAPTWISVPCLPCFTDRIDVLEVNWRVRHGKTSSIVTSVGESDYYLSNSINGSLALLQRFVERGVYLLSKKKRRKVHIGLLEIHLNGGADIDEEALDEFAIDACSFLDDYLLGEVSSVYYDDEKRQTFDEQFEMLASKIDRIQIYANSTLKQEWGLHDAVAKREEHARRLVTRDYDST</sequence>
<gene>
    <name evidence="1" type="ORF">NA56DRAFT_646573</name>
</gene>
<accession>A0A2J6Q2N1</accession>
<protein>
    <recommendedName>
        <fullName evidence="3">F-box domain-containing protein</fullName>
    </recommendedName>
</protein>
<dbReference type="AlphaFoldDB" id="A0A2J6Q2N1"/>